<dbReference type="InterPro" id="IPR011333">
    <property type="entry name" value="SKP1/BTB/POZ_sf"/>
</dbReference>
<evidence type="ECO:0008006" key="3">
    <source>
        <dbReference type="Google" id="ProtNLM"/>
    </source>
</evidence>
<dbReference type="AlphaFoldDB" id="A0A5N6WJK0"/>
<name>A0A5N6WJK0_9EURO</name>
<dbReference type="Gene3D" id="3.30.710.10">
    <property type="entry name" value="Potassium Channel Kv1.1, Chain A"/>
    <property type="match status" value="1"/>
</dbReference>
<organism evidence="1 2">
    <name type="scientific">Aspergillus sergii</name>
    <dbReference type="NCBI Taxonomy" id="1034303"/>
    <lineage>
        <taxon>Eukaryota</taxon>
        <taxon>Fungi</taxon>
        <taxon>Dikarya</taxon>
        <taxon>Ascomycota</taxon>
        <taxon>Pezizomycotina</taxon>
        <taxon>Eurotiomycetes</taxon>
        <taxon>Eurotiomycetidae</taxon>
        <taxon>Eurotiales</taxon>
        <taxon>Aspergillaceae</taxon>
        <taxon>Aspergillus</taxon>
        <taxon>Aspergillus subgen. Circumdati</taxon>
    </lineage>
</organism>
<evidence type="ECO:0000313" key="2">
    <source>
        <dbReference type="Proteomes" id="UP000325945"/>
    </source>
</evidence>
<sequence>MVVCDFFRRGRCAFGVPHDSTAVRRETHIFDPDGEVNIILQCPEYHFAPGNDHEEVPAEEPPTEEPPVEEPVIFKEQLEEVFRIQASAKHLILASPVFQKALTEGWKEGFHLLKKGAVDITISGWDLDAFLILMNIFHCQPQNLPREISLELLAKVAILADYYQCQTLVQYFADRWIKSLRVNLPTTYSRDSMLWVWVSWVFRQSYEFEKCTLLAISQSSNRITNLGLPIPEQVIDKMNMRRYDAITLILSSLAKLRDAFLDGSRGCTFECSSLMFGALTKQMHSNGLLYPQPEAPFIGLNYKGLVETARAIKSPKWPSHYPACESSSFSSLIVIQENKIKVRSALC</sequence>
<proteinExistence type="predicted"/>
<keyword evidence="2" id="KW-1185">Reference proteome</keyword>
<dbReference type="Proteomes" id="UP000325945">
    <property type="component" value="Unassembled WGS sequence"/>
</dbReference>
<dbReference type="EMBL" id="ML741900">
    <property type="protein sequence ID" value="KAE8320738.1"/>
    <property type="molecule type" value="Genomic_DNA"/>
</dbReference>
<accession>A0A5N6WJK0</accession>
<evidence type="ECO:0000313" key="1">
    <source>
        <dbReference type="EMBL" id="KAE8320738.1"/>
    </source>
</evidence>
<protein>
    <recommendedName>
        <fullName evidence="3">BTB domain-containing protein</fullName>
    </recommendedName>
</protein>
<gene>
    <name evidence="1" type="ORF">BDV39DRAFT_198216</name>
</gene>
<dbReference type="SUPFAM" id="SSF54695">
    <property type="entry name" value="POZ domain"/>
    <property type="match status" value="1"/>
</dbReference>
<reference evidence="2" key="1">
    <citation type="submission" date="2019-04" db="EMBL/GenBank/DDBJ databases">
        <title>Friends and foes A comparative genomics studyof 23 Aspergillus species from section Flavi.</title>
        <authorList>
            <consortium name="DOE Joint Genome Institute"/>
            <person name="Kjaerbolling I."/>
            <person name="Vesth T."/>
            <person name="Frisvad J.C."/>
            <person name="Nybo J.L."/>
            <person name="Theobald S."/>
            <person name="Kildgaard S."/>
            <person name="Isbrandt T."/>
            <person name="Kuo A."/>
            <person name="Sato A."/>
            <person name="Lyhne E.K."/>
            <person name="Kogle M.E."/>
            <person name="Wiebenga A."/>
            <person name="Kun R.S."/>
            <person name="Lubbers R.J."/>
            <person name="Makela M.R."/>
            <person name="Barry K."/>
            <person name="Chovatia M."/>
            <person name="Clum A."/>
            <person name="Daum C."/>
            <person name="Haridas S."/>
            <person name="He G."/>
            <person name="LaButti K."/>
            <person name="Lipzen A."/>
            <person name="Mondo S."/>
            <person name="Riley R."/>
            <person name="Salamov A."/>
            <person name="Simmons B.A."/>
            <person name="Magnuson J.K."/>
            <person name="Henrissat B."/>
            <person name="Mortensen U.H."/>
            <person name="Larsen T.O."/>
            <person name="Devries R.P."/>
            <person name="Grigoriev I.V."/>
            <person name="Machida M."/>
            <person name="Baker S.E."/>
            <person name="Andersen M.R."/>
        </authorList>
    </citation>
    <scope>NUCLEOTIDE SEQUENCE [LARGE SCALE GENOMIC DNA]</scope>
    <source>
        <strain evidence="2">CBS 130017</strain>
    </source>
</reference>